<evidence type="ECO:0000313" key="7">
    <source>
        <dbReference type="EMBL" id="RKF82908.1"/>
    </source>
</evidence>
<gene>
    <name evidence="7" type="ORF">GcM1_166008</name>
</gene>
<dbReference type="PANTHER" id="PTHR12197">
    <property type="entry name" value="HISTONE-LYSINE N-METHYLTRANSFERASE SMYD"/>
    <property type="match status" value="1"/>
</dbReference>
<dbReference type="InterPro" id="IPR001214">
    <property type="entry name" value="SET_dom"/>
</dbReference>
<feature type="domain" description="MYND-type" evidence="6">
    <location>
        <begin position="51"/>
        <end position="102"/>
    </location>
</feature>
<dbReference type="InterPro" id="IPR050869">
    <property type="entry name" value="H3K4_H4K5_MeTrfase"/>
</dbReference>
<comment type="caution">
    <text evidence="7">The sequence shown here is derived from an EMBL/GenBank/DDBJ whole genome shotgun (WGS) entry which is preliminary data.</text>
</comment>
<dbReference type="Pfam" id="PF00856">
    <property type="entry name" value="SET"/>
    <property type="match status" value="1"/>
</dbReference>
<evidence type="ECO:0000313" key="8">
    <source>
        <dbReference type="Proteomes" id="UP000285326"/>
    </source>
</evidence>
<keyword evidence="1" id="KW-0479">Metal-binding</keyword>
<organism evidence="7 8">
    <name type="scientific">Golovinomyces cichoracearum</name>
    <dbReference type="NCBI Taxonomy" id="62708"/>
    <lineage>
        <taxon>Eukaryota</taxon>
        <taxon>Fungi</taxon>
        <taxon>Dikarya</taxon>
        <taxon>Ascomycota</taxon>
        <taxon>Pezizomycotina</taxon>
        <taxon>Leotiomycetes</taxon>
        <taxon>Erysiphales</taxon>
        <taxon>Erysiphaceae</taxon>
        <taxon>Golovinomyces</taxon>
    </lineage>
</organism>
<dbReference type="Gene3D" id="1.10.220.160">
    <property type="match status" value="1"/>
</dbReference>
<evidence type="ECO:0000256" key="4">
    <source>
        <dbReference type="PROSITE-ProRule" id="PRU00134"/>
    </source>
</evidence>
<evidence type="ECO:0000256" key="2">
    <source>
        <dbReference type="ARBA" id="ARBA00022771"/>
    </source>
</evidence>
<dbReference type="EMBL" id="MCBS01016613">
    <property type="protein sequence ID" value="RKF82908.1"/>
    <property type="molecule type" value="Genomic_DNA"/>
</dbReference>
<dbReference type="Gene3D" id="2.170.270.10">
    <property type="entry name" value="SET domain"/>
    <property type="match status" value="1"/>
</dbReference>
<dbReference type="GO" id="GO:0005634">
    <property type="term" value="C:nucleus"/>
    <property type="evidence" value="ECO:0007669"/>
    <property type="project" value="TreeGrafter"/>
</dbReference>
<dbReference type="InterPro" id="IPR046341">
    <property type="entry name" value="SET_dom_sf"/>
</dbReference>
<evidence type="ECO:0000256" key="3">
    <source>
        <dbReference type="ARBA" id="ARBA00022833"/>
    </source>
</evidence>
<keyword evidence="2 4" id="KW-0863">Zinc-finger</keyword>
<dbReference type="SUPFAM" id="SSF82199">
    <property type="entry name" value="SET domain"/>
    <property type="match status" value="1"/>
</dbReference>
<sequence length="290" mass="32245">MAQIDLTIKIQTNDRGKGLAAAQDVIANSVLIKVPNPYILLPDKASLSKICSWCMLPMCSFFPHLQPRCVTALKRCSACKTPQYCSSACQRADWKSNHAKECARLKLLPDIPPTPVRAVIQVLLKILPGSTWETRCSNLEGHEVDRKKRFDSGSGESWGDFLLQARAATAFSGMEASKIELATSVLSRISCNSFHATLPDATSVGLAFDPDIALVNHSCAPNAHVIFEGRSMILQSLIPIQKGQELFISYVDVQQEHNSRRQDLWRTYFFWCRCPKCTQEAGIETWAKAC</sequence>
<dbReference type="PROSITE" id="PS01360">
    <property type="entry name" value="ZF_MYND_1"/>
    <property type="match status" value="1"/>
</dbReference>
<name>A0A420J808_9PEZI</name>
<dbReference type="Pfam" id="PF01753">
    <property type="entry name" value="zf-MYND"/>
    <property type="match status" value="1"/>
</dbReference>
<dbReference type="Gene3D" id="6.10.140.2220">
    <property type="match status" value="1"/>
</dbReference>
<evidence type="ECO:0000256" key="1">
    <source>
        <dbReference type="ARBA" id="ARBA00022723"/>
    </source>
</evidence>
<proteinExistence type="predicted"/>
<keyword evidence="3" id="KW-0862">Zinc</keyword>
<reference evidence="7 8" key="1">
    <citation type="journal article" date="2018" name="BMC Genomics">
        <title>Comparative genome analyses reveal sequence features reflecting distinct modes of host-adaptation between dicot and monocot powdery mildew.</title>
        <authorList>
            <person name="Wu Y."/>
            <person name="Ma X."/>
            <person name="Pan Z."/>
            <person name="Kale S.D."/>
            <person name="Song Y."/>
            <person name="King H."/>
            <person name="Zhang Q."/>
            <person name="Presley C."/>
            <person name="Deng X."/>
            <person name="Wei C.I."/>
            <person name="Xiao S."/>
        </authorList>
    </citation>
    <scope>NUCLEOTIDE SEQUENCE [LARGE SCALE GENOMIC DNA]</scope>
    <source>
        <strain evidence="7">UMSG1</strain>
    </source>
</reference>
<accession>A0A420J808</accession>
<evidence type="ECO:0000259" key="6">
    <source>
        <dbReference type="PROSITE" id="PS50865"/>
    </source>
</evidence>
<dbReference type="Proteomes" id="UP000285326">
    <property type="component" value="Unassembled WGS sequence"/>
</dbReference>
<evidence type="ECO:0000259" key="5">
    <source>
        <dbReference type="PROSITE" id="PS50280"/>
    </source>
</evidence>
<dbReference type="CDD" id="cd20071">
    <property type="entry name" value="SET_SMYD"/>
    <property type="match status" value="1"/>
</dbReference>
<dbReference type="PROSITE" id="PS50280">
    <property type="entry name" value="SET"/>
    <property type="match status" value="1"/>
</dbReference>
<dbReference type="GO" id="GO:0008270">
    <property type="term" value="F:zinc ion binding"/>
    <property type="evidence" value="ECO:0007669"/>
    <property type="project" value="UniProtKB-KW"/>
</dbReference>
<protein>
    <submittedName>
        <fullName evidence="7">SET domain and MYND-type zinc finger protein 6</fullName>
    </submittedName>
</protein>
<dbReference type="AlphaFoldDB" id="A0A420J808"/>
<dbReference type="InterPro" id="IPR002893">
    <property type="entry name" value="Znf_MYND"/>
</dbReference>
<feature type="domain" description="SET" evidence="5">
    <location>
        <begin position="1"/>
        <end position="251"/>
    </location>
</feature>
<dbReference type="PANTHER" id="PTHR12197:SF251">
    <property type="entry name" value="EG:BACR7C10.4 PROTEIN"/>
    <property type="match status" value="1"/>
</dbReference>
<dbReference type="PROSITE" id="PS50865">
    <property type="entry name" value="ZF_MYND_2"/>
    <property type="match status" value="1"/>
</dbReference>